<dbReference type="InterPro" id="IPR036097">
    <property type="entry name" value="HisK_dim/P_sf"/>
</dbReference>
<keyword evidence="9" id="KW-0902">Two-component regulatory system</keyword>
<evidence type="ECO:0000256" key="9">
    <source>
        <dbReference type="ARBA" id="ARBA00023012"/>
    </source>
</evidence>
<organism evidence="13 14">
    <name type="scientific">Paracoccus lutimaris</name>
    <dbReference type="NCBI Taxonomy" id="1490030"/>
    <lineage>
        <taxon>Bacteria</taxon>
        <taxon>Pseudomonadati</taxon>
        <taxon>Pseudomonadota</taxon>
        <taxon>Alphaproteobacteria</taxon>
        <taxon>Rhodobacterales</taxon>
        <taxon>Paracoccaceae</taxon>
        <taxon>Paracoccus</taxon>
    </lineage>
</organism>
<dbReference type="PROSITE" id="PS50885">
    <property type="entry name" value="HAMP"/>
    <property type="match status" value="1"/>
</dbReference>
<dbReference type="InterPro" id="IPR003661">
    <property type="entry name" value="HisK_dim/P_dom"/>
</dbReference>
<dbReference type="AlphaFoldDB" id="A0A368YL98"/>
<dbReference type="OrthoDB" id="9809766at2"/>
<dbReference type="RefSeq" id="WP_114350007.1">
    <property type="nucleotide sequence ID" value="NZ_QPJL01000016.1"/>
</dbReference>
<evidence type="ECO:0000256" key="2">
    <source>
        <dbReference type="ARBA" id="ARBA00004370"/>
    </source>
</evidence>
<dbReference type="Pfam" id="PF02518">
    <property type="entry name" value="HATPase_c"/>
    <property type="match status" value="1"/>
</dbReference>
<keyword evidence="5" id="KW-0808">Transferase</keyword>
<keyword evidence="6 10" id="KW-0812">Transmembrane</keyword>
<evidence type="ECO:0000259" key="12">
    <source>
        <dbReference type="PROSITE" id="PS50885"/>
    </source>
</evidence>
<evidence type="ECO:0000313" key="14">
    <source>
        <dbReference type="Proteomes" id="UP000253345"/>
    </source>
</evidence>
<dbReference type="Proteomes" id="UP000253345">
    <property type="component" value="Unassembled WGS sequence"/>
</dbReference>
<evidence type="ECO:0000256" key="7">
    <source>
        <dbReference type="ARBA" id="ARBA00022777"/>
    </source>
</evidence>
<proteinExistence type="predicted"/>
<keyword evidence="4" id="KW-0597">Phosphoprotein</keyword>
<evidence type="ECO:0000256" key="10">
    <source>
        <dbReference type="SAM" id="Phobius"/>
    </source>
</evidence>
<dbReference type="SUPFAM" id="SSF47384">
    <property type="entry name" value="Homodimeric domain of signal transducing histidine kinase"/>
    <property type="match status" value="1"/>
</dbReference>
<evidence type="ECO:0000256" key="5">
    <source>
        <dbReference type="ARBA" id="ARBA00022679"/>
    </source>
</evidence>
<keyword evidence="7 13" id="KW-0418">Kinase</keyword>
<evidence type="ECO:0000313" key="13">
    <source>
        <dbReference type="EMBL" id="RCW81013.1"/>
    </source>
</evidence>
<gene>
    <name evidence="13" type="ORF">DFP89_11617</name>
</gene>
<reference evidence="13 14" key="1">
    <citation type="submission" date="2018-07" db="EMBL/GenBank/DDBJ databases">
        <title>Genomic Encyclopedia of Type Strains, Phase III (KMG-III): the genomes of soil and plant-associated and newly described type strains.</title>
        <authorList>
            <person name="Whitman W."/>
        </authorList>
    </citation>
    <scope>NUCLEOTIDE SEQUENCE [LARGE SCALE GENOMIC DNA]</scope>
    <source>
        <strain evidence="13 14">CECT 8525</strain>
    </source>
</reference>
<accession>A0A368YL98</accession>
<evidence type="ECO:0000256" key="6">
    <source>
        <dbReference type="ARBA" id="ARBA00022692"/>
    </source>
</evidence>
<protein>
    <recommendedName>
        <fullName evidence="3">histidine kinase</fullName>
        <ecNumber evidence="3">2.7.13.3</ecNumber>
    </recommendedName>
</protein>
<dbReference type="EMBL" id="QPJL01000016">
    <property type="protein sequence ID" value="RCW81013.1"/>
    <property type="molecule type" value="Genomic_DNA"/>
</dbReference>
<evidence type="ECO:0000256" key="1">
    <source>
        <dbReference type="ARBA" id="ARBA00000085"/>
    </source>
</evidence>
<comment type="catalytic activity">
    <reaction evidence="1">
        <text>ATP + protein L-histidine = ADP + protein N-phospho-L-histidine.</text>
        <dbReference type="EC" id="2.7.13.3"/>
    </reaction>
</comment>
<feature type="domain" description="Histidine kinase" evidence="11">
    <location>
        <begin position="216"/>
        <end position="402"/>
    </location>
</feature>
<dbReference type="CDD" id="cd00082">
    <property type="entry name" value="HisKA"/>
    <property type="match status" value="1"/>
</dbReference>
<keyword evidence="8 10" id="KW-1133">Transmembrane helix</keyword>
<keyword evidence="14" id="KW-1185">Reference proteome</keyword>
<dbReference type="InterPro" id="IPR036890">
    <property type="entry name" value="HATPase_C_sf"/>
</dbReference>
<evidence type="ECO:0000256" key="4">
    <source>
        <dbReference type="ARBA" id="ARBA00022553"/>
    </source>
</evidence>
<evidence type="ECO:0000259" key="11">
    <source>
        <dbReference type="PROSITE" id="PS50109"/>
    </source>
</evidence>
<dbReference type="Gene3D" id="1.10.287.130">
    <property type="match status" value="1"/>
</dbReference>
<comment type="caution">
    <text evidence="13">The sequence shown here is derived from an EMBL/GenBank/DDBJ whole genome shotgun (WGS) entry which is preliminary data.</text>
</comment>
<dbReference type="PANTHER" id="PTHR45436:SF5">
    <property type="entry name" value="SENSOR HISTIDINE KINASE TRCS"/>
    <property type="match status" value="1"/>
</dbReference>
<feature type="transmembrane region" description="Helical" evidence="10">
    <location>
        <begin position="12"/>
        <end position="34"/>
    </location>
</feature>
<feature type="domain" description="HAMP" evidence="12">
    <location>
        <begin position="156"/>
        <end position="208"/>
    </location>
</feature>
<sequence length="402" mass="43205">MSTGWSLRRRLLRRVVLGIGAGGLLGLVPSLLVLDHEMGELMDDSLRASARFSLALYQRAGAIDLPARTDAPAMRILDDGVEIIGADWPALTENGGQDVAGWRVFRVSDPASGISVEVGQSNEWRHEELLESVGWLLVMMLPVSLVMVVVVGRAVTSALRPATRFAERLQSRKPGDLSPVAAGNLPRELAPISQSMNLYLDRIRDHVEAERQFATHAAHELRTPIAAASAQAQLMAAGMAEPGSAARMVEALRRLSLLVDRLLQLSRAEAVGSGEAHCDLVRVTRMVIADTGIAAIFDDGDVETAEVPIRPEALALILGNLLRNARDHGTGDIRVRLRPGPVLTVSNRVAPDAVFHHHMFEKSARSPGTGLGLGIVQKIAGKEGIGLNFEIGEGRACVSLQF</sequence>
<feature type="transmembrane region" description="Helical" evidence="10">
    <location>
        <begin position="133"/>
        <end position="155"/>
    </location>
</feature>
<dbReference type="EC" id="2.7.13.3" evidence="3"/>
<dbReference type="Gene3D" id="3.30.565.10">
    <property type="entry name" value="Histidine kinase-like ATPase, C-terminal domain"/>
    <property type="match status" value="1"/>
</dbReference>
<dbReference type="GO" id="GO:0016020">
    <property type="term" value="C:membrane"/>
    <property type="evidence" value="ECO:0007669"/>
    <property type="project" value="UniProtKB-SubCell"/>
</dbReference>
<evidence type="ECO:0000256" key="8">
    <source>
        <dbReference type="ARBA" id="ARBA00022989"/>
    </source>
</evidence>
<dbReference type="PANTHER" id="PTHR45436">
    <property type="entry name" value="SENSOR HISTIDINE KINASE YKOH"/>
    <property type="match status" value="1"/>
</dbReference>
<dbReference type="SMART" id="SM00388">
    <property type="entry name" value="HisKA"/>
    <property type="match status" value="1"/>
</dbReference>
<dbReference type="SUPFAM" id="SSF55874">
    <property type="entry name" value="ATPase domain of HSP90 chaperone/DNA topoisomerase II/histidine kinase"/>
    <property type="match status" value="1"/>
</dbReference>
<dbReference type="PROSITE" id="PS50109">
    <property type="entry name" value="HIS_KIN"/>
    <property type="match status" value="1"/>
</dbReference>
<dbReference type="InterPro" id="IPR005467">
    <property type="entry name" value="His_kinase_dom"/>
</dbReference>
<dbReference type="InterPro" id="IPR003660">
    <property type="entry name" value="HAMP_dom"/>
</dbReference>
<keyword evidence="10" id="KW-0472">Membrane</keyword>
<dbReference type="InterPro" id="IPR003594">
    <property type="entry name" value="HATPase_dom"/>
</dbReference>
<dbReference type="GO" id="GO:0000155">
    <property type="term" value="F:phosphorelay sensor kinase activity"/>
    <property type="evidence" value="ECO:0007669"/>
    <property type="project" value="InterPro"/>
</dbReference>
<name>A0A368YL98_9RHOB</name>
<comment type="subcellular location">
    <subcellularLocation>
        <location evidence="2">Membrane</location>
    </subcellularLocation>
</comment>
<evidence type="ECO:0000256" key="3">
    <source>
        <dbReference type="ARBA" id="ARBA00012438"/>
    </source>
</evidence>
<dbReference type="Pfam" id="PF00512">
    <property type="entry name" value="HisKA"/>
    <property type="match status" value="1"/>
</dbReference>
<dbReference type="InterPro" id="IPR050428">
    <property type="entry name" value="TCS_sensor_his_kinase"/>
</dbReference>